<gene>
    <name evidence="8" type="ORF">SAMN02746066_03599</name>
</gene>
<dbReference type="PIRSF" id="PIRSF006483">
    <property type="entry name" value="Membrane_protein_YitT"/>
    <property type="match status" value="1"/>
</dbReference>
<evidence type="ECO:0000259" key="7">
    <source>
        <dbReference type="Pfam" id="PF10035"/>
    </source>
</evidence>
<keyword evidence="4 6" id="KW-1133">Transmembrane helix</keyword>
<keyword evidence="2" id="KW-1003">Cell membrane</keyword>
<reference evidence="8 9" key="1">
    <citation type="submission" date="2016-11" db="EMBL/GenBank/DDBJ databases">
        <authorList>
            <person name="Jaros S."/>
            <person name="Januszkiewicz K."/>
            <person name="Wedrychowicz H."/>
        </authorList>
    </citation>
    <scope>NUCLEOTIDE SEQUENCE [LARGE SCALE GENOMIC DNA]</scope>
    <source>
        <strain evidence="8 9">DSM 15930</strain>
    </source>
</reference>
<dbReference type="InterPro" id="IPR051461">
    <property type="entry name" value="UPF0750_membrane"/>
</dbReference>
<dbReference type="RefSeq" id="WP_073289834.1">
    <property type="nucleotide sequence ID" value="NZ_FRCP01000019.1"/>
</dbReference>
<sequence>MSQTLTQSKLFKYFQAFAGTCIFAVAVKLLIVPLGLYNGGSLGFAQIIRTLLIDYAHISVLSKIDLAGIIYFIINVPLLVLAYKGVGKSFFIKTLIAVISQTTFLTLIPSPTTPIIDDTLAACLIGGIISGYGIGLALRAGGSTGGHDIVGVYLAKKHTNFKVGHVAIIVNFVVYSICALMFEIDVFIYSVIYATISALIIDRVHYQNIMVSVMIFTKVEGLQLPIMQKLNRGVTYWTGSGAYTNESTHVLVTAVSKYEISSLKRIVHELDPHAFTILSENTSIDGNFVKKL</sequence>
<dbReference type="PANTHER" id="PTHR33545:SF5">
    <property type="entry name" value="UPF0750 MEMBRANE PROTEIN YITT"/>
    <property type="match status" value="1"/>
</dbReference>
<keyword evidence="9" id="KW-1185">Reference proteome</keyword>
<comment type="subcellular location">
    <subcellularLocation>
        <location evidence="1">Cell membrane</location>
        <topology evidence="1">Multi-pass membrane protein</topology>
    </subcellularLocation>
</comment>
<dbReference type="Pfam" id="PF10035">
    <property type="entry name" value="DUF2179"/>
    <property type="match status" value="1"/>
</dbReference>
<dbReference type="InterPro" id="IPR003740">
    <property type="entry name" value="YitT"/>
</dbReference>
<dbReference type="OrthoDB" id="3180973at2"/>
<dbReference type="PANTHER" id="PTHR33545">
    <property type="entry name" value="UPF0750 MEMBRANE PROTEIN YITT-RELATED"/>
    <property type="match status" value="1"/>
</dbReference>
<feature type="transmembrane region" description="Helical" evidence="6">
    <location>
        <begin position="163"/>
        <end position="182"/>
    </location>
</feature>
<accession>A0A1M7M3T9</accession>
<dbReference type="InterPro" id="IPR015867">
    <property type="entry name" value="N-reg_PII/ATP_PRibTrfase_C"/>
</dbReference>
<keyword evidence="5 6" id="KW-0472">Membrane</keyword>
<feature type="transmembrane region" description="Helical" evidence="6">
    <location>
        <begin position="90"/>
        <end position="107"/>
    </location>
</feature>
<feature type="domain" description="DUF2179" evidence="7">
    <location>
        <begin position="232"/>
        <end position="286"/>
    </location>
</feature>
<evidence type="ECO:0000256" key="3">
    <source>
        <dbReference type="ARBA" id="ARBA00022692"/>
    </source>
</evidence>
<feature type="transmembrane region" description="Helical" evidence="6">
    <location>
        <begin position="12"/>
        <end position="36"/>
    </location>
</feature>
<evidence type="ECO:0000313" key="8">
    <source>
        <dbReference type="EMBL" id="SHM85345.1"/>
    </source>
</evidence>
<dbReference type="EMBL" id="FRCP01000019">
    <property type="protein sequence ID" value="SHM85345.1"/>
    <property type="molecule type" value="Genomic_DNA"/>
</dbReference>
<protein>
    <submittedName>
        <fullName evidence="8">Uncharacterized membrane-anchored protein YitT, contains DUF161 and DUF2179 domains</fullName>
    </submittedName>
</protein>
<feature type="transmembrane region" description="Helical" evidence="6">
    <location>
        <begin position="188"/>
        <end position="206"/>
    </location>
</feature>
<dbReference type="InterPro" id="IPR019264">
    <property type="entry name" value="DUF2179"/>
</dbReference>
<name>A0A1M7M3T9_9FIRM</name>
<dbReference type="GO" id="GO:0005886">
    <property type="term" value="C:plasma membrane"/>
    <property type="evidence" value="ECO:0007669"/>
    <property type="project" value="UniProtKB-SubCell"/>
</dbReference>
<keyword evidence="3 6" id="KW-0812">Transmembrane</keyword>
<dbReference type="Gene3D" id="3.30.70.120">
    <property type="match status" value="1"/>
</dbReference>
<evidence type="ECO:0000256" key="4">
    <source>
        <dbReference type="ARBA" id="ARBA00022989"/>
    </source>
</evidence>
<organism evidence="8 9">
    <name type="scientific">Anaerosporobacter mobilis DSM 15930</name>
    <dbReference type="NCBI Taxonomy" id="1120996"/>
    <lineage>
        <taxon>Bacteria</taxon>
        <taxon>Bacillati</taxon>
        <taxon>Bacillota</taxon>
        <taxon>Clostridia</taxon>
        <taxon>Lachnospirales</taxon>
        <taxon>Lachnospiraceae</taxon>
        <taxon>Anaerosporobacter</taxon>
    </lineage>
</organism>
<evidence type="ECO:0000256" key="2">
    <source>
        <dbReference type="ARBA" id="ARBA00022475"/>
    </source>
</evidence>
<feature type="transmembrane region" description="Helical" evidence="6">
    <location>
        <begin position="119"/>
        <end position="142"/>
    </location>
</feature>
<dbReference type="AlphaFoldDB" id="A0A1M7M3T9"/>
<evidence type="ECO:0000313" key="9">
    <source>
        <dbReference type="Proteomes" id="UP000184038"/>
    </source>
</evidence>
<evidence type="ECO:0000256" key="6">
    <source>
        <dbReference type="SAM" id="Phobius"/>
    </source>
</evidence>
<evidence type="ECO:0000256" key="5">
    <source>
        <dbReference type="ARBA" id="ARBA00023136"/>
    </source>
</evidence>
<dbReference type="Proteomes" id="UP000184038">
    <property type="component" value="Unassembled WGS sequence"/>
</dbReference>
<dbReference type="Pfam" id="PF02588">
    <property type="entry name" value="YitT_membrane"/>
    <property type="match status" value="1"/>
</dbReference>
<dbReference type="CDD" id="cd16380">
    <property type="entry name" value="YitT_C"/>
    <property type="match status" value="1"/>
</dbReference>
<evidence type="ECO:0000256" key="1">
    <source>
        <dbReference type="ARBA" id="ARBA00004651"/>
    </source>
</evidence>
<proteinExistence type="predicted"/>
<feature type="transmembrane region" description="Helical" evidence="6">
    <location>
        <begin position="56"/>
        <end position="83"/>
    </location>
</feature>